<comment type="similarity">
    <text evidence="5">Belongs to the tumor necrosis factor family.</text>
</comment>
<keyword evidence="11" id="KW-0735">Signal-anchor</keyword>
<sequence>MDLSEPYSPDTTRPARVPVTMKAFLSLISLFVVVQLIGTALFGLYLHMKLDKVGDELNLQEDVVFLRRLQKCRKSQDPDTTLLDCTKILKTFNDLQDVSKPFAMRGGCENAELGQLLLLCSTVDKNVLKHSLFFPPVLQWQKAIYAPMDDTFSYQDGNLKVTKSGRYFIYSQVAFCSNMLPHVPFSVYVYLNLPFQVDQLLLKGVGTHGTSGDLCGLQSIHLGRTAELQQGHTIFVNVTDSSRVNYNHENTYFGVFQLS</sequence>
<evidence type="ECO:0000256" key="16">
    <source>
        <dbReference type="SAM" id="Phobius"/>
    </source>
</evidence>
<evidence type="ECO:0000256" key="10">
    <source>
        <dbReference type="ARBA" id="ARBA00022692"/>
    </source>
</evidence>
<dbReference type="Pfam" id="PF00229">
    <property type="entry name" value="TNF"/>
    <property type="match status" value="1"/>
</dbReference>
<dbReference type="GO" id="GO:0005125">
    <property type="term" value="F:cytokine activity"/>
    <property type="evidence" value="ECO:0007669"/>
    <property type="project" value="UniProtKB-KW"/>
</dbReference>
<feature type="domain" description="THD" evidence="17">
    <location>
        <begin position="101"/>
        <end position="258"/>
    </location>
</feature>
<evidence type="ECO:0000256" key="2">
    <source>
        <dbReference type="ARBA" id="ARBA00004241"/>
    </source>
</evidence>
<evidence type="ECO:0000256" key="9">
    <source>
        <dbReference type="ARBA" id="ARBA00022525"/>
    </source>
</evidence>
<dbReference type="SUPFAM" id="SSF49842">
    <property type="entry name" value="TNF-like"/>
    <property type="match status" value="1"/>
</dbReference>
<evidence type="ECO:0000259" key="17">
    <source>
        <dbReference type="PROSITE" id="PS50049"/>
    </source>
</evidence>
<dbReference type="CDD" id="cd00184">
    <property type="entry name" value="TNF"/>
    <property type="match status" value="1"/>
</dbReference>
<dbReference type="OMA" id="VSFCTKA"/>
<dbReference type="GO" id="GO:0005174">
    <property type="term" value="F:CD40 receptor binding"/>
    <property type="evidence" value="ECO:0007669"/>
    <property type="project" value="TreeGrafter"/>
</dbReference>
<evidence type="ECO:0000256" key="6">
    <source>
        <dbReference type="ARBA" id="ARBA00014276"/>
    </source>
</evidence>
<dbReference type="InterPro" id="IPR008983">
    <property type="entry name" value="Tumour_necrosis_fac-like_dom"/>
</dbReference>
<dbReference type="GO" id="GO:0009986">
    <property type="term" value="C:cell surface"/>
    <property type="evidence" value="ECO:0007669"/>
    <property type="project" value="UniProtKB-SubCell"/>
</dbReference>
<organism evidence="18 19">
    <name type="scientific">Varanus komodoensis</name>
    <name type="common">Komodo dragon</name>
    <dbReference type="NCBI Taxonomy" id="61221"/>
    <lineage>
        <taxon>Eukaryota</taxon>
        <taxon>Metazoa</taxon>
        <taxon>Chordata</taxon>
        <taxon>Craniata</taxon>
        <taxon>Vertebrata</taxon>
        <taxon>Euteleostomi</taxon>
        <taxon>Lepidosauria</taxon>
        <taxon>Squamata</taxon>
        <taxon>Bifurcata</taxon>
        <taxon>Unidentata</taxon>
        <taxon>Episquamata</taxon>
        <taxon>Toxicofera</taxon>
        <taxon>Anguimorpha</taxon>
        <taxon>Paleoanguimorpha</taxon>
        <taxon>Varanoidea</taxon>
        <taxon>Varanidae</taxon>
        <taxon>Varanus</taxon>
    </lineage>
</organism>
<dbReference type="SMART" id="SM00207">
    <property type="entry name" value="TNF"/>
    <property type="match status" value="1"/>
</dbReference>
<comment type="subcellular location">
    <subcellularLocation>
        <location evidence="3">Cell membrane</location>
        <topology evidence="3">Single-pass type II membrane protein</topology>
    </subcellularLocation>
    <subcellularLocation>
        <location evidence="2">Cell surface</location>
    </subcellularLocation>
    <subcellularLocation>
        <location evidence="4">Secreted</location>
    </subcellularLocation>
</comment>
<keyword evidence="19" id="KW-1185">Reference proteome</keyword>
<evidence type="ECO:0000256" key="11">
    <source>
        <dbReference type="ARBA" id="ARBA00022968"/>
    </source>
</evidence>
<evidence type="ECO:0000256" key="5">
    <source>
        <dbReference type="ARBA" id="ARBA00008670"/>
    </source>
</evidence>
<evidence type="ECO:0000256" key="8">
    <source>
        <dbReference type="ARBA" id="ARBA00022514"/>
    </source>
</evidence>
<dbReference type="GO" id="GO:0005164">
    <property type="term" value="F:tumor necrosis factor receptor binding"/>
    <property type="evidence" value="ECO:0007669"/>
    <property type="project" value="InterPro"/>
</dbReference>
<dbReference type="Ensembl" id="ENSVKKT00000022128.1">
    <property type="protein sequence ID" value="ENSVKKP00000021588.1"/>
    <property type="gene ID" value="ENSVKKG00000014424.1"/>
</dbReference>
<evidence type="ECO:0000313" key="18">
    <source>
        <dbReference type="Ensembl" id="ENSVKKP00000021588.1"/>
    </source>
</evidence>
<dbReference type="PROSITE" id="PS50049">
    <property type="entry name" value="THD_2"/>
    <property type="match status" value="1"/>
</dbReference>
<dbReference type="PRINTS" id="PR01702">
    <property type="entry name" value="CD40LIGAND"/>
</dbReference>
<evidence type="ECO:0000256" key="7">
    <source>
        <dbReference type="ARBA" id="ARBA00022475"/>
    </source>
</evidence>
<dbReference type="PANTHER" id="PTHR11471">
    <property type="entry name" value="TUMOR NECROSIS FACTOR FAMILY MEMBER"/>
    <property type="match status" value="1"/>
</dbReference>
<proteinExistence type="inferred from homology"/>
<name>A0A8D2LGL3_VARKO</name>
<evidence type="ECO:0000256" key="4">
    <source>
        <dbReference type="ARBA" id="ARBA00004613"/>
    </source>
</evidence>
<evidence type="ECO:0000256" key="1">
    <source>
        <dbReference type="ARBA" id="ARBA00002725"/>
    </source>
</evidence>
<keyword evidence="13 16" id="KW-0472">Membrane</keyword>
<dbReference type="GO" id="GO:0005615">
    <property type="term" value="C:extracellular space"/>
    <property type="evidence" value="ECO:0007669"/>
    <property type="project" value="UniProtKB-KW"/>
</dbReference>
<accession>A0A8D2LGL3</accession>
<dbReference type="PANTHER" id="PTHR11471:SF5">
    <property type="entry name" value="CD40 LIGAND"/>
    <property type="match status" value="1"/>
</dbReference>
<evidence type="ECO:0000256" key="13">
    <source>
        <dbReference type="ARBA" id="ARBA00023136"/>
    </source>
</evidence>
<protein>
    <recommendedName>
        <fullName evidence="6">CD40 ligand</fullName>
    </recommendedName>
    <alternativeName>
        <fullName evidence="15">Tumor necrosis factor ligand superfamily member 5</fullName>
    </alternativeName>
</protein>
<evidence type="ECO:0000256" key="12">
    <source>
        <dbReference type="ARBA" id="ARBA00022989"/>
    </source>
</evidence>
<dbReference type="AlphaFoldDB" id="A0A8D2LGL3"/>
<keyword evidence="12 16" id="KW-1133">Transmembrane helix</keyword>
<evidence type="ECO:0000256" key="3">
    <source>
        <dbReference type="ARBA" id="ARBA00004401"/>
    </source>
</evidence>
<dbReference type="GO" id="GO:0006955">
    <property type="term" value="P:immune response"/>
    <property type="evidence" value="ECO:0007669"/>
    <property type="project" value="InterPro"/>
</dbReference>
<dbReference type="Gene3D" id="2.60.120.40">
    <property type="match status" value="1"/>
</dbReference>
<reference evidence="18" key="2">
    <citation type="submission" date="2025-09" db="UniProtKB">
        <authorList>
            <consortium name="Ensembl"/>
        </authorList>
    </citation>
    <scope>IDENTIFICATION</scope>
</reference>
<dbReference type="Proteomes" id="UP000694545">
    <property type="component" value="Unplaced"/>
</dbReference>
<comment type="function">
    <text evidence="1">Acts as a ligand for integrins, specifically ITGA5:ITGB1 and ITGAV:ITGB3; both integrins and the CD40 receptor are required for activation of CD40-CD40LG signaling, which have cell-type dependent effects, such as B-cell activation, NF-kappa-B signaling and anti-apoptotic signaling.</text>
</comment>
<evidence type="ECO:0000256" key="14">
    <source>
        <dbReference type="ARBA" id="ARBA00023157"/>
    </source>
</evidence>
<keyword evidence="9" id="KW-0964">Secreted</keyword>
<dbReference type="InterPro" id="IPR006052">
    <property type="entry name" value="TNF_dom"/>
</dbReference>
<evidence type="ECO:0000313" key="19">
    <source>
        <dbReference type="Proteomes" id="UP000694545"/>
    </source>
</evidence>
<feature type="transmembrane region" description="Helical" evidence="16">
    <location>
        <begin position="23"/>
        <end position="46"/>
    </location>
</feature>
<keyword evidence="14" id="KW-1015">Disulfide bond</keyword>
<dbReference type="GO" id="GO:0005886">
    <property type="term" value="C:plasma membrane"/>
    <property type="evidence" value="ECO:0007669"/>
    <property type="project" value="UniProtKB-SubCell"/>
</dbReference>
<keyword evidence="8" id="KW-0202">Cytokine</keyword>
<evidence type="ECO:0000256" key="15">
    <source>
        <dbReference type="ARBA" id="ARBA00033257"/>
    </source>
</evidence>
<keyword evidence="10 16" id="KW-0812">Transmembrane</keyword>
<reference evidence="18" key="1">
    <citation type="submission" date="2025-08" db="UniProtKB">
        <authorList>
            <consortium name="Ensembl"/>
        </authorList>
    </citation>
    <scope>IDENTIFICATION</scope>
</reference>
<keyword evidence="7" id="KW-1003">Cell membrane</keyword>
<dbReference type="InterPro" id="IPR003263">
    <property type="entry name" value="CD40L"/>
</dbReference>